<sequence length="70" mass="7853">MLEVEIFEAGRVEDVTDEAEISEAETVGDLTDEVEIFAAEIVKSLIAEALAWVDIDGWMENYCSKMKKLI</sequence>
<evidence type="ECO:0000313" key="1">
    <source>
        <dbReference type="EMBL" id="CAG9331087.1"/>
    </source>
</evidence>
<accession>A0AAU9KD33</accession>
<reference evidence="1" key="1">
    <citation type="submission" date="2021-09" db="EMBL/GenBank/DDBJ databases">
        <authorList>
            <consortium name="AG Swart"/>
            <person name="Singh M."/>
            <person name="Singh A."/>
            <person name="Seah K."/>
            <person name="Emmerich C."/>
        </authorList>
    </citation>
    <scope>NUCLEOTIDE SEQUENCE</scope>
    <source>
        <strain evidence="1">ATCC30299</strain>
    </source>
</reference>
<comment type="caution">
    <text evidence="1">The sequence shown here is derived from an EMBL/GenBank/DDBJ whole genome shotgun (WGS) entry which is preliminary data.</text>
</comment>
<dbReference type="EMBL" id="CAJZBQ010000053">
    <property type="protein sequence ID" value="CAG9331087.1"/>
    <property type="molecule type" value="Genomic_DNA"/>
</dbReference>
<evidence type="ECO:0000313" key="2">
    <source>
        <dbReference type="Proteomes" id="UP001162131"/>
    </source>
</evidence>
<dbReference type="AlphaFoldDB" id="A0AAU9KD33"/>
<keyword evidence="2" id="KW-1185">Reference proteome</keyword>
<name>A0AAU9KD33_9CILI</name>
<proteinExistence type="predicted"/>
<dbReference type="Proteomes" id="UP001162131">
    <property type="component" value="Unassembled WGS sequence"/>
</dbReference>
<organism evidence="1 2">
    <name type="scientific">Blepharisma stoltei</name>
    <dbReference type="NCBI Taxonomy" id="1481888"/>
    <lineage>
        <taxon>Eukaryota</taxon>
        <taxon>Sar</taxon>
        <taxon>Alveolata</taxon>
        <taxon>Ciliophora</taxon>
        <taxon>Postciliodesmatophora</taxon>
        <taxon>Heterotrichea</taxon>
        <taxon>Heterotrichida</taxon>
        <taxon>Blepharismidae</taxon>
        <taxon>Blepharisma</taxon>
    </lineage>
</organism>
<protein>
    <submittedName>
        <fullName evidence="1">Uncharacterized protein</fullName>
    </submittedName>
</protein>
<gene>
    <name evidence="1" type="ORF">BSTOLATCC_MIC53167</name>
</gene>